<evidence type="ECO:0000313" key="3">
    <source>
        <dbReference type="EMBL" id="TWU66705.1"/>
    </source>
</evidence>
<name>A0A5C6FYL2_9PLAN</name>
<evidence type="ECO:0000259" key="2">
    <source>
        <dbReference type="Pfam" id="PF07596"/>
    </source>
</evidence>
<evidence type="ECO:0000313" key="4">
    <source>
        <dbReference type="Proteomes" id="UP000316476"/>
    </source>
</evidence>
<dbReference type="PANTHER" id="PTHR30093:SF2">
    <property type="entry name" value="TYPE II SECRETION SYSTEM PROTEIN H"/>
    <property type="match status" value="1"/>
</dbReference>
<dbReference type="Pfam" id="PF07963">
    <property type="entry name" value="N_methyl"/>
    <property type="match status" value="1"/>
</dbReference>
<comment type="caution">
    <text evidence="3">The sequence shown here is derived from an EMBL/GenBank/DDBJ whole genome shotgun (WGS) entry which is preliminary data.</text>
</comment>
<dbReference type="Proteomes" id="UP000316476">
    <property type="component" value="Unassembled WGS sequence"/>
</dbReference>
<feature type="transmembrane region" description="Helical" evidence="1">
    <location>
        <begin position="12"/>
        <end position="33"/>
    </location>
</feature>
<dbReference type="AlphaFoldDB" id="A0A5C6FYL2"/>
<accession>A0A5C6FYL2</accession>
<dbReference type="InterPro" id="IPR045584">
    <property type="entry name" value="Pilin-like"/>
</dbReference>
<dbReference type="RefSeq" id="WP_168565978.1">
    <property type="nucleotide sequence ID" value="NZ_SJPZ01000001.1"/>
</dbReference>
<proteinExistence type="predicted"/>
<protein>
    <recommendedName>
        <fullName evidence="2">DUF1559 domain-containing protein</fullName>
    </recommendedName>
</protein>
<dbReference type="Gene3D" id="3.30.700.10">
    <property type="entry name" value="Glycoprotein, Type 4 Pilin"/>
    <property type="match status" value="1"/>
</dbReference>
<keyword evidence="1" id="KW-0812">Transmembrane</keyword>
<evidence type="ECO:0000256" key="1">
    <source>
        <dbReference type="SAM" id="Phobius"/>
    </source>
</evidence>
<sequence length="313" mass="34597">MKGLPKRLGVTLIELLVVFSVIALLAGISLPAIQSARERARINTCQNRLRQLVLASHHHHNAFKHLPTGGWGYRWVGIAGRGVGENQPGGWIFNCLPFLEQQALFDRIRPTDDGLIPAQPLQVELPLVRCPSRPGPAVVKCAKKPMPVNSHPLGDVARTDYAACEGDIITDSKAGPDDLSPSAIQRYRWADTSAANGVCFQRSMVRFRDIRDGQSQTYFCGEKYVRQSEYFSSDDLGYDQSALSGIDVDLVRWTHLLPKRDSGASEIRRFGSVHAAGFSMAFCDASVKFLSYSIDPAIHRSQGTRYTVGSRTR</sequence>
<dbReference type="Pfam" id="PF07596">
    <property type="entry name" value="SBP_bac_10"/>
    <property type="match status" value="1"/>
</dbReference>
<dbReference type="InterPro" id="IPR011453">
    <property type="entry name" value="DUF1559"/>
</dbReference>
<dbReference type="InterPro" id="IPR012902">
    <property type="entry name" value="N_methyl_site"/>
</dbReference>
<keyword evidence="1" id="KW-0472">Membrane</keyword>
<organism evidence="3 4">
    <name type="scientific">Crateriforma conspicua</name>
    <dbReference type="NCBI Taxonomy" id="2527996"/>
    <lineage>
        <taxon>Bacteria</taxon>
        <taxon>Pseudomonadati</taxon>
        <taxon>Planctomycetota</taxon>
        <taxon>Planctomycetia</taxon>
        <taxon>Planctomycetales</taxon>
        <taxon>Planctomycetaceae</taxon>
        <taxon>Crateriforma</taxon>
    </lineage>
</organism>
<reference evidence="3 4" key="1">
    <citation type="submission" date="2019-02" db="EMBL/GenBank/DDBJ databases">
        <title>Deep-cultivation of Planctomycetes and their phenomic and genomic characterization uncovers novel biology.</title>
        <authorList>
            <person name="Wiegand S."/>
            <person name="Jogler M."/>
            <person name="Boedeker C."/>
            <person name="Pinto D."/>
            <person name="Vollmers J."/>
            <person name="Rivas-Marin E."/>
            <person name="Kohn T."/>
            <person name="Peeters S.H."/>
            <person name="Heuer A."/>
            <person name="Rast P."/>
            <person name="Oberbeckmann S."/>
            <person name="Bunk B."/>
            <person name="Jeske O."/>
            <person name="Meyerdierks A."/>
            <person name="Storesund J.E."/>
            <person name="Kallscheuer N."/>
            <person name="Luecker S."/>
            <person name="Lage O.M."/>
            <person name="Pohl T."/>
            <person name="Merkel B.J."/>
            <person name="Hornburger P."/>
            <person name="Mueller R.-W."/>
            <person name="Bruemmer F."/>
            <person name="Labrenz M."/>
            <person name="Spormann A.M."/>
            <person name="Op Den Camp H."/>
            <person name="Overmann J."/>
            <person name="Amann R."/>
            <person name="Jetten M.S.M."/>
            <person name="Mascher T."/>
            <person name="Medema M.H."/>
            <person name="Devos D.P."/>
            <person name="Kaster A.-K."/>
            <person name="Ovreas L."/>
            <person name="Rohde M."/>
            <person name="Galperin M.Y."/>
            <person name="Jogler C."/>
        </authorList>
    </citation>
    <scope>NUCLEOTIDE SEQUENCE [LARGE SCALE GENOMIC DNA]</scope>
    <source>
        <strain evidence="3 4">V7</strain>
    </source>
</reference>
<keyword evidence="1" id="KW-1133">Transmembrane helix</keyword>
<dbReference type="EMBL" id="SJPZ01000001">
    <property type="protein sequence ID" value="TWU66705.1"/>
    <property type="molecule type" value="Genomic_DNA"/>
</dbReference>
<dbReference type="SUPFAM" id="SSF54523">
    <property type="entry name" value="Pili subunits"/>
    <property type="match status" value="1"/>
</dbReference>
<feature type="domain" description="DUF1559" evidence="2">
    <location>
        <begin position="34"/>
        <end position="296"/>
    </location>
</feature>
<gene>
    <name evidence="3" type="ORF">V7x_22760</name>
</gene>
<dbReference type="PANTHER" id="PTHR30093">
    <property type="entry name" value="GENERAL SECRETION PATHWAY PROTEIN G"/>
    <property type="match status" value="1"/>
</dbReference>